<proteinExistence type="predicted"/>
<gene>
    <name evidence="2" type="ORF">BJ875DRAFT_60136</name>
</gene>
<sequence length="67" mass="6725">MQFSVVALLSLVAVAVASPISLVARMDDIVARNPQVTAEAPAMSNAAGEVVAFDSKTVNKPAAAAGN</sequence>
<comment type="caution">
    <text evidence="2">The sequence shown here is derived from an EMBL/GenBank/DDBJ whole genome shotgun (WGS) entry which is preliminary data.</text>
</comment>
<evidence type="ECO:0000256" key="1">
    <source>
        <dbReference type="SAM" id="SignalP"/>
    </source>
</evidence>
<dbReference type="Proteomes" id="UP000824998">
    <property type="component" value="Unassembled WGS sequence"/>
</dbReference>
<reference evidence="2" key="1">
    <citation type="journal article" date="2021" name="IMA Fungus">
        <title>Genomic characterization of three marine fungi, including Emericellopsis atlantica sp. nov. with signatures of a generalist lifestyle and marine biomass degradation.</title>
        <authorList>
            <person name="Hagestad O.C."/>
            <person name="Hou L."/>
            <person name="Andersen J.H."/>
            <person name="Hansen E.H."/>
            <person name="Altermark B."/>
            <person name="Li C."/>
            <person name="Kuhnert E."/>
            <person name="Cox R.J."/>
            <person name="Crous P.W."/>
            <person name="Spatafora J.W."/>
            <person name="Lail K."/>
            <person name="Amirebrahimi M."/>
            <person name="Lipzen A."/>
            <person name="Pangilinan J."/>
            <person name="Andreopoulos W."/>
            <person name="Hayes R.D."/>
            <person name="Ng V."/>
            <person name="Grigoriev I.V."/>
            <person name="Jackson S.A."/>
            <person name="Sutton T.D.S."/>
            <person name="Dobson A.D.W."/>
            <person name="Rama T."/>
        </authorList>
    </citation>
    <scope>NUCLEOTIDE SEQUENCE</scope>
    <source>
        <strain evidence="2">TRa018bII</strain>
    </source>
</reference>
<evidence type="ECO:0000313" key="3">
    <source>
        <dbReference type="Proteomes" id="UP000824998"/>
    </source>
</evidence>
<keyword evidence="1" id="KW-0732">Signal</keyword>
<organism evidence="2 3">
    <name type="scientific">Amylocarpus encephaloides</name>
    <dbReference type="NCBI Taxonomy" id="45428"/>
    <lineage>
        <taxon>Eukaryota</taxon>
        <taxon>Fungi</taxon>
        <taxon>Dikarya</taxon>
        <taxon>Ascomycota</taxon>
        <taxon>Pezizomycotina</taxon>
        <taxon>Leotiomycetes</taxon>
        <taxon>Helotiales</taxon>
        <taxon>Helotiales incertae sedis</taxon>
        <taxon>Amylocarpus</taxon>
    </lineage>
</organism>
<evidence type="ECO:0000313" key="2">
    <source>
        <dbReference type="EMBL" id="KAG9233006.1"/>
    </source>
</evidence>
<dbReference type="EMBL" id="MU251520">
    <property type="protein sequence ID" value="KAG9233006.1"/>
    <property type="molecule type" value="Genomic_DNA"/>
</dbReference>
<protein>
    <submittedName>
        <fullName evidence="2">Uncharacterized protein</fullName>
    </submittedName>
</protein>
<dbReference type="AlphaFoldDB" id="A0A9P7YGJ1"/>
<feature type="chain" id="PRO_5040351442" evidence="1">
    <location>
        <begin position="18"/>
        <end position="67"/>
    </location>
</feature>
<keyword evidence="3" id="KW-1185">Reference proteome</keyword>
<accession>A0A9P7YGJ1</accession>
<name>A0A9P7YGJ1_9HELO</name>
<dbReference type="OrthoDB" id="4835952at2759"/>
<feature type="signal peptide" evidence="1">
    <location>
        <begin position="1"/>
        <end position="17"/>
    </location>
</feature>